<keyword evidence="2" id="KW-0560">Oxidoreductase</keyword>
<gene>
    <name evidence="7" type="ORF">M501DRAFT_929152</name>
</gene>
<dbReference type="Gene3D" id="3.20.20.100">
    <property type="entry name" value="NADP-dependent oxidoreductase domain"/>
    <property type="match status" value="1"/>
</dbReference>
<feature type="binding site" evidence="4">
    <location>
        <position position="111"/>
    </location>
    <ligand>
        <name>substrate</name>
    </ligand>
</feature>
<evidence type="ECO:0000256" key="2">
    <source>
        <dbReference type="ARBA" id="ARBA00023002"/>
    </source>
</evidence>
<evidence type="ECO:0000256" key="1">
    <source>
        <dbReference type="ARBA" id="ARBA00007905"/>
    </source>
</evidence>
<comment type="caution">
    <text evidence="7">The sequence shown here is derived from an EMBL/GenBank/DDBJ whole genome shotgun (WGS) entry which is preliminary data.</text>
</comment>
<evidence type="ECO:0000259" key="6">
    <source>
        <dbReference type="Pfam" id="PF00248"/>
    </source>
</evidence>
<evidence type="ECO:0000313" key="8">
    <source>
        <dbReference type="Proteomes" id="UP000799429"/>
    </source>
</evidence>
<dbReference type="InterPro" id="IPR020471">
    <property type="entry name" value="AKR"/>
</dbReference>
<evidence type="ECO:0000256" key="5">
    <source>
        <dbReference type="PIRSR" id="PIRSR000097-3"/>
    </source>
</evidence>
<proteinExistence type="inferred from homology"/>
<comment type="similarity">
    <text evidence="1">Belongs to the aldo/keto reductase family.</text>
</comment>
<dbReference type="SUPFAM" id="SSF51430">
    <property type="entry name" value="NAD(P)-linked oxidoreductase"/>
    <property type="match status" value="1"/>
</dbReference>
<sequence>MVPTLKLASGYEMPIVGFGLWKVGAETCADTVYNAIKAGYRLFDGAYDYANEKEAGEGIRRAIDEGLVKREDLFVTSKIWNNYHAAEHAEKMAKSQLETWNIGYLDLFLIHFPVSLEFVDPKDSKFPGWWLPDGSLAATAKVPISETWKVLESLVDAKLVRSIGVSNFQSQLLFNTINEARHPVSVLQIEHHPYLTQPGLVLGAQENGVQVTAYSSFGAQSFLELPEAFRGRAKGLQMLLEHETTKGIAGKLGKTPAQVLLRWSTQRGIAVIPKSNNPERLAQNLAVTDFDLAEDDIKALSSLDKGLRFNDPGYYLDKPLRIFG</sequence>
<dbReference type="PROSITE" id="PS00062">
    <property type="entry name" value="ALDOKETO_REDUCTASE_2"/>
    <property type="match status" value="1"/>
</dbReference>
<dbReference type="PRINTS" id="PR00069">
    <property type="entry name" value="ALDKETRDTASE"/>
</dbReference>
<keyword evidence="8" id="KW-1185">Reference proteome</keyword>
<dbReference type="InterPro" id="IPR023210">
    <property type="entry name" value="NADP_OxRdtase_dom"/>
</dbReference>
<dbReference type="InterPro" id="IPR036812">
    <property type="entry name" value="NAD(P)_OxRdtase_dom_sf"/>
</dbReference>
<reference evidence="7" key="1">
    <citation type="journal article" date="2020" name="Stud. Mycol.">
        <title>101 Dothideomycetes genomes: a test case for predicting lifestyles and emergence of pathogens.</title>
        <authorList>
            <person name="Haridas S."/>
            <person name="Albert R."/>
            <person name="Binder M."/>
            <person name="Bloem J."/>
            <person name="Labutti K."/>
            <person name="Salamov A."/>
            <person name="Andreopoulos B."/>
            <person name="Baker S."/>
            <person name="Barry K."/>
            <person name="Bills G."/>
            <person name="Bluhm B."/>
            <person name="Cannon C."/>
            <person name="Castanera R."/>
            <person name="Culley D."/>
            <person name="Daum C."/>
            <person name="Ezra D."/>
            <person name="Gonzalez J."/>
            <person name="Henrissat B."/>
            <person name="Kuo A."/>
            <person name="Liang C."/>
            <person name="Lipzen A."/>
            <person name="Lutzoni F."/>
            <person name="Magnuson J."/>
            <person name="Mondo S."/>
            <person name="Nolan M."/>
            <person name="Ohm R."/>
            <person name="Pangilinan J."/>
            <person name="Park H.-J."/>
            <person name="Ramirez L."/>
            <person name="Alfaro M."/>
            <person name="Sun H."/>
            <person name="Tritt A."/>
            <person name="Yoshinaga Y."/>
            <person name="Zwiers L.-H."/>
            <person name="Turgeon B."/>
            <person name="Goodwin S."/>
            <person name="Spatafora J."/>
            <person name="Crous P."/>
            <person name="Grigoriev I."/>
        </authorList>
    </citation>
    <scope>NUCLEOTIDE SEQUENCE</scope>
    <source>
        <strain evidence="7">CBS 101060</strain>
    </source>
</reference>
<dbReference type="OrthoDB" id="416253at2759"/>
<organism evidence="7 8">
    <name type="scientific">Patellaria atrata CBS 101060</name>
    <dbReference type="NCBI Taxonomy" id="1346257"/>
    <lineage>
        <taxon>Eukaryota</taxon>
        <taxon>Fungi</taxon>
        <taxon>Dikarya</taxon>
        <taxon>Ascomycota</taxon>
        <taxon>Pezizomycotina</taxon>
        <taxon>Dothideomycetes</taxon>
        <taxon>Dothideomycetes incertae sedis</taxon>
        <taxon>Patellariales</taxon>
        <taxon>Patellariaceae</taxon>
        <taxon>Patellaria</taxon>
    </lineage>
</organism>
<dbReference type="FunFam" id="3.20.20.100:FF:000007">
    <property type="entry name" value="NAD(P)H-dependent D-xylose reductase xyl1"/>
    <property type="match status" value="1"/>
</dbReference>
<feature type="site" description="Lowers pKa of active site Tyr" evidence="5">
    <location>
        <position position="78"/>
    </location>
</feature>
<name>A0A9P4SF67_9PEZI</name>
<dbReference type="PROSITE" id="PS00063">
    <property type="entry name" value="ALDOKETO_REDUCTASE_3"/>
    <property type="match status" value="1"/>
</dbReference>
<dbReference type="PROSITE" id="PS00798">
    <property type="entry name" value="ALDOKETO_REDUCTASE_1"/>
    <property type="match status" value="1"/>
</dbReference>
<dbReference type="EMBL" id="MU006091">
    <property type="protein sequence ID" value="KAF2841412.1"/>
    <property type="molecule type" value="Genomic_DNA"/>
</dbReference>
<feature type="active site" description="Proton donor" evidence="3">
    <location>
        <position position="49"/>
    </location>
</feature>
<dbReference type="Proteomes" id="UP000799429">
    <property type="component" value="Unassembled WGS sequence"/>
</dbReference>
<evidence type="ECO:0000256" key="3">
    <source>
        <dbReference type="PIRSR" id="PIRSR000097-1"/>
    </source>
</evidence>
<feature type="domain" description="NADP-dependent oxidoreductase" evidence="6">
    <location>
        <begin position="17"/>
        <end position="304"/>
    </location>
</feature>
<dbReference type="PIRSF" id="PIRSF000097">
    <property type="entry name" value="AKR"/>
    <property type="match status" value="1"/>
</dbReference>
<evidence type="ECO:0000313" key="7">
    <source>
        <dbReference type="EMBL" id="KAF2841412.1"/>
    </source>
</evidence>
<dbReference type="Pfam" id="PF00248">
    <property type="entry name" value="Aldo_ket_red"/>
    <property type="match status" value="1"/>
</dbReference>
<protein>
    <submittedName>
        <fullName evidence="7">Aldo/keto reductase</fullName>
    </submittedName>
</protein>
<dbReference type="AlphaFoldDB" id="A0A9P4SF67"/>
<dbReference type="InterPro" id="IPR018170">
    <property type="entry name" value="Aldo/ket_reductase_CS"/>
</dbReference>
<dbReference type="PANTHER" id="PTHR11732">
    <property type="entry name" value="ALDO/KETO REDUCTASE"/>
    <property type="match status" value="1"/>
</dbReference>
<evidence type="ECO:0000256" key="4">
    <source>
        <dbReference type="PIRSR" id="PIRSR000097-2"/>
    </source>
</evidence>
<dbReference type="GO" id="GO:0016491">
    <property type="term" value="F:oxidoreductase activity"/>
    <property type="evidence" value="ECO:0007669"/>
    <property type="project" value="UniProtKB-KW"/>
</dbReference>
<accession>A0A9P4SF67</accession>